<organism evidence="1 2">
    <name type="scientific">Candidatus Thiomargarita nelsonii</name>
    <dbReference type="NCBI Taxonomy" id="1003181"/>
    <lineage>
        <taxon>Bacteria</taxon>
        <taxon>Pseudomonadati</taxon>
        <taxon>Pseudomonadota</taxon>
        <taxon>Gammaproteobacteria</taxon>
        <taxon>Thiotrichales</taxon>
        <taxon>Thiotrichaceae</taxon>
        <taxon>Thiomargarita</taxon>
    </lineage>
</organism>
<keyword evidence="2" id="KW-1185">Reference proteome</keyword>
<reference evidence="1 2" key="1">
    <citation type="journal article" date="2016" name="Front. Microbiol.">
        <title>Single-Cell (Meta-)Genomics of a Dimorphic Candidatus Thiomargarita nelsonii Reveals Genomic Plasticity.</title>
        <authorList>
            <person name="Flood B.E."/>
            <person name="Fliss P."/>
            <person name="Jones D.S."/>
            <person name="Dick G.J."/>
            <person name="Jain S."/>
            <person name="Kaster A.K."/>
            <person name="Winkel M."/>
            <person name="Mussmann M."/>
            <person name="Bailey J."/>
        </authorList>
    </citation>
    <scope>NUCLEOTIDE SEQUENCE [LARGE SCALE GENOMIC DNA]</scope>
    <source>
        <strain evidence="1">Hydrate Ridge</strain>
    </source>
</reference>
<gene>
    <name evidence="1" type="ORF">PN36_07500</name>
</gene>
<evidence type="ECO:0000313" key="1">
    <source>
        <dbReference type="EMBL" id="KHD09270.1"/>
    </source>
</evidence>
<dbReference type="EMBL" id="JSZA02000021">
    <property type="protein sequence ID" value="KHD09270.1"/>
    <property type="molecule type" value="Genomic_DNA"/>
</dbReference>
<sequence>MNINRKLYEQKDMILHYLRDRAAESFGEIITVHGERDFKKRASAINKAIKGTTQNLRTIIIQRSIAQSWSKEEIINNILMITYCSYVIMIEYRNRAWPYEYMAFARRIGELWEPFCKNCFDFPVRDDVELVEPPLFSEVREQLQQEIRDYIENINLAVLEKDQLIQYYDKVWSLVTSGEIKLELDLHFRIDGKNYNIDFKSGFQSNEKGNTNRLLLVASIYKNILSENNECLLFVRAEEDDNNHYLQTLKSSGIWDVYCGNETYSKINTYSCFDISAWINENIEWEKDLDQDTLAHFNENYLLKYLSW</sequence>
<proteinExistence type="predicted"/>
<comment type="caution">
    <text evidence="1">The sequence shown here is derived from an EMBL/GenBank/DDBJ whole genome shotgun (WGS) entry which is preliminary data.</text>
</comment>
<dbReference type="AlphaFoldDB" id="A0A0A6PET9"/>
<accession>A0A0A6PET9</accession>
<evidence type="ECO:0000313" key="2">
    <source>
        <dbReference type="Proteomes" id="UP000030428"/>
    </source>
</evidence>
<dbReference type="Proteomes" id="UP000030428">
    <property type="component" value="Unassembled WGS sequence"/>
</dbReference>
<name>A0A0A6PET9_9GAMM</name>
<protein>
    <submittedName>
        <fullName evidence="1">Uncharacterized protein</fullName>
    </submittedName>
</protein>